<gene>
    <name evidence="4" type="ORF">SAMN05443550_11288</name>
</gene>
<evidence type="ECO:0000256" key="1">
    <source>
        <dbReference type="ARBA" id="ARBA00006484"/>
    </source>
</evidence>
<sequence length="284" mass="30639">MDSKSKVWYVTGASNGLGLSLVKQLLAGGYRVAATSMNLADLECAVGEANSNFLPMVVDLTKEDSVSASLQTAVDTFGKIDVVVNNEDHGQIGSLEELSDKEARATFEINVFAMINVIRNSMPHFRKQQSGHIFNISSIGGFSGGYPGFSIYCATKFAVIGVSESLAMEAKPFGIDVTVVLPDYFRSNLLSYGPLSVAERQIPEYDIVRDVQQAYLQAKDSIQDAGPEKTAGVIIDVAESGDSPLHLFLGKEAYEIADQKVLEVKKDMCLWKSIAAHSDLAVNG</sequence>
<dbReference type="Proteomes" id="UP000198850">
    <property type="component" value="Unassembled WGS sequence"/>
</dbReference>
<protein>
    <submittedName>
        <fullName evidence="4">NADP-dependent 3-hydroxy acid dehydrogenase YdfG</fullName>
    </submittedName>
</protein>
<evidence type="ECO:0000313" key="5">
    <source>
        <dbReference type="Proteomes" id="UP000198850"/>
    </source>
</evidence>
<accession>A0A1H4H1R2</accession>
<name>A0A1H4H1R2_9SPHI</name>
<dbReference type="SUPFAM" id="SSF51735">
    <property type="entry name" value="NAD(P)-binding Rossmann-fold domains"/>
    <property type="match status" value="1"/>
</dbReference>
<comment type="similarity">
    <text evidence="1 3">Belongs to the short-chain dehydrogenases/reductases (SDR) family.</text>
</comment>
<dbReference type="PROSITE" id="PS00061">
    <property type="entry name" value="ADH_SHORT"/>
    <property type="match status" value="1"/>
</dbReference>
<evidence type="ECO:0000256" key="3">
    <source>
        <dbReference type="RuleBase" id="RU000363"/>
    </source>
</evidence>
<dbReference type="InterPro" id="IPR020904">
    <property type="entry name" value="Sc_DH/Rdtase_CS"/>
</dbReference>
<dbReference type="Gene3D" id="3.40.50.720">
    <property type="entry name" value="NAD(P)-binding Rossmann-like Domain"/>
    <property type="match status" value="1"/>
</dbReference>
<dbReference type="OrthoDB" id="1235794at2"/>
<keyword evidence="2" id="KW-0560">Oxidoreductase</keyword>
<dbReference type="STRING" id="425514.SAMN05443550_11288"/>
<evidence type="ECO:0000313" key="4">
    <source>
        <dbReference type="EMBL" id="SEB14942.1"/>
    </source>
</evidence>
<dbReference type="CDD" id="cd05374">
    <property type="entry name" value="17beta-HSD-like_SDR_c"/>
    <property type="match status" value="1"/>
</dbReference>
<dbReference type="RefSeq" id="WP_090559482.1">
    <property type="nucleotide sequence ID" value="NZ_FNRA01000012.1"/>
</dbReference>
<dbReference type="AlphaFoldDB" id="A0A1H4H1R2"/>
<dbReference type="EMBL" id="FNRA01000012">
    <property type="protein sequence ID" value="SEB14942.1"/>
    <property type="molecule type" value="Genomic_DNA"/>
</dbReference>
<dbReference type="InterPro" id="IPR051911">
    <property type="entry name" value="SDR_oxidoreductase"/>
</dbReference>
<dbReference type="Pfam" id="PF00106">
    <property type="entry name" value="adh_short"/>
    <property type="match status" value="1"/>
</dbReference>
<dbReference type="GO" id="GO:0016491">
    <property type="term" value="F:oxidoreductase activity"/>
    <property type="evidence" value="ECO:0007669"/>
    <property type="project" value="UniProtKB-KW"/>
</dbReference>
<proteinExistence type="inferred from homology"/>
<evidence type="ECO:0000256" key="2">
    <source>
        <dbReference type="ARBA" id="ARBA00023002"/>
    </source>
</evidence>
<keyword evidence="5" id="KW-1185">Reference proteome</keyword>
<dbReference type="PANTHER" id="PTHR43976:SF16">
    <property type="entry name" value="SHORT-CHAIN DEHYDROGENASE_REDUCTASE FAMILY PROTEIN"/>
    <property type="match status" value="1"/>
</dbReference>
<dbReference type="InterPro" id="IPR002347">
    <property type="entry name" value="SDR_fam"/>
</dbReference>
<dbReference type="PRINTS" id="PR00081">
    <property type="entry name" value="GDHRDH"/>
</dbReference>
<reference evidence="4 5" key="1">
    <citation type="submission" date="2016-10" db="EMBL/GenBank/DDBJ databases">
        <authorList>
            <person name="de Groot N.N."/>
        </authorList>
    </citation>
    <scope>NUCLEOTIDE SEQUENCE [LARGE SCALE GENOMIC DNA]</scope>
    <source>
        <strain evidence="4 5">DSM 19033</strain>
    </source>
</reference>
<dbReference type="PANTHER" id="PTHR43976">
    <property type="entry name" value="SHORT CHAIN DEHYDROGENASE"/>
    <property type="match status" value="1"/>
</dbReference>
<dbReference type="InterPro" id="IPR036291">
    <property type="entry name" value="NAD(P)-bd_dom_sf"/>
</dbReference>
<dbReference type="PRINTS" id="PR00080">
    <property type="entry name" value="SDRFAMILY"/>
</dbReference>
<organism evidence="4 5">
    <name type="scientific">Pedobacter hartonius</name>
    <dbReference type="NCBI Taxonomy" id="425514"/>
    <lineage>
        <taxon>Bacteria</taxon>
        <taxon>Pseudomonadati</taxon>
        <taxon>Bacteroidota</taxon>
        <taxon>Sphingobacteriia</taxon>
        <taxon>Sphingobacteriales</taxon>
        <taxon>Sphingobacteriaceae</taxon>
        <taxon>Pedobacter</taxon>
    </lineage>
</organism>